<protein>
    <recommendedName>
        <fullName evidence="1">Gfd2/YDR514C-like C-terminal domain-containing protein</fullName>
    </recommendedName>
</protein>
<name>A0A6A6ILG9_9PLEO</name>
<dbReference type="InterPro" id="IPR036397">
    <property type="entry name" value="RNaseH_sf"/>
</dbReference>
<dbReference type="GeneID" id="54575986"/>
<dbReference type="Gene3D" id="3.30.420.10">
    <property type="entry name" value="Ribonuclease H-like superfamily/Ribonuclease H"/>
    <property type="match status" value="1"/>
</dbReference>
<feature type="non-terminal residue" evidence="2">
    <location>
        <position position="1"/>
    </location>
</feature>
<proteinExistence type="predicted"/>
<dbReference type="PANTHER" id="PTHR28083">
    <property type="entry name" value="GOOD FOR FULL DBP5 ACTIVITY PROTEIN 2"/>
    <property type="match status" value="1"/>
</dbReference>
<dbReference type="EMBL" id="ML987194">
    <property type="protein sequence ID" value="KAF2250390.1"/>
    <property type="molecule type" value="Genomic_DNA"/>
</dbReference>
<keyword evidence="3" id="KW-1185">Reference proteome</keyword>
<dbReference type="AlphaFoldDB" id="A0A6A6ILG9"/>
<dbReference type="GO" id="GO:0003676">
    <property type="term" value="F:nucleic acid binding"/>
    <property type="evidence" value="ECO:0007669"/>
    <property type="project" value="InterPro"/>
</dbReference>
<organism evidence="2 3">
    <name type="scientific">Trematosphaeria pertusa</name>
    <dbReference type="NCBI Taxonomy" id="390896"/>
    <lineage>
        <taxon>Eukaryota</taxon>
        <taxon>Fungi</taxon>
        <taxon>Dikarya</taxon>
        <taxon>Ascomycota</taxon>
        <taxon>Pezizomycotina</taxon>
        <taxon>Dothideomycetes</taxon>
        <taxon>Pleosporomycetidae</taxon>
        <taxon>Pleosporales</taxon>
        <taxon>Massarineae</taxon>
        <taxon>Trematosphaeriaceae</taxon>
        <taxon>Trematosphaeria</taxon>
    </lineage>
</organism>
<reference evidence="2" key="1">
    <citation type="journal article" date="2020" name="Stud. Mycol.">
        <title>101 Dothideomycetes genomes: a test case for predicting lifestyles and emergence of pathogens.</title>
        <authorList>
            <person name="Haridas S."/>
            <person name="Albert R."/>
            <person name="Binder M."/>
            <person name="Bloem J."/>
            <person name="Labutti K."/>
            <person name="Salamov A."/>
            <person name="Andreopoulos B."/>
            <person name="Baker S."/>
            <person name="Barry K."/>
            <person name="Bills G."/>
            <person name="Bluhm B."/>
            <person name="Cannon C."/>
            <person name="Castanera R."/>
            <person name="Culley D."/>
            <person name="Daum C."/>
            <person name="Ezra D."/>
            <person name="Gonzalez J."/>
            <person name="Henrissat B."/>
            <person name="Kuo A."/>
            <person name="Liang C."/>
            <person name="Lipzen A."/>
            <person name="Lutzoni F."/>
            <person name="Magnuson J."/>
            <person name="Mondo S."/>
            <person name="Nolan M."/>
            <person name="Ohm R."/>
            <person name="Pangilinan J."/>
            <person name="Park H.-J."/>
            <person name="Ramirez L."/>
            <person name="Alfaro M."/>
            <person name="Sun H."/>
            <person name="Tritt A."/>
            <person name="Yoshinaga Y."/>
            <person name="Zwiers L.-H."/>
            <person name="Turgeon B."/>
            <person name="Goodwin S."/>
            <person name="Spatafora J."/>
            <person name="Crous P."/>
            <person name="Grigoriev I."/>
        </authorList>
    </citation>
    <scope>NUCLEOTIDE SEQUENCE</scope>
    <source>
        <strain evidence="2">CBS 122368</strain>
    </source>
</reference>
<dbReference type="PANTHER" id="PTHR28083:SF1">
    <property type="entry name" value="GOOD FOR FULL DBP5 ACTIVITY PROTEIN 2"/>
    <property type="match status" value="1"/>
</dbReference>
<dbReference type="Proteomes" id="UP000800094">
    <property type="component" value="Unassembled WGS sequence"/>
</dbReference>
<feature type="non-terminal residue" evidence="2">
    <location>
        <position position="289"/>
    </location>
</feature>
<evidence type="ECO:0000313" key="3">
    <source>
        <dbReference type="Proteomes" id="UP000800094"/>
    </source>
</evidence>
<evidence type="ECO:0000259" key="1">
    <source>
        <dbReference type="Pfam" id="PF21762"/>
    </source>
</evidence>
<accession>A0A6A6ILG9</accession>
<dbReference type="Pfam" id="PF21762">
    <property type="entry name" value="DEDDh_C"/>
    <property type="match status" value="1"/>
</dbReference>
<evidence type="ECO:0000313" key="2">
    <source>
        <dbReference type="EMBL" id="KAF2250390.1"/>
    </source>
</evidence>
<dbReference type="InterPro" id="IPR048519">
    <property type="entry name" value="Gfd2/YDR514C-like_C"/>
</dbReference>
<dbReference type="InterPro" id="IPR040151">
    <property type="entry name" value="Gfd2/YDR514C-like"/>
</dbReference>
<gene>
    <name evidence="2" type="ORF">BU26DRAFT_387166</name>
</gene>
<dbReference type="GO" id="GO:0005634">
    <property type="term" value="C:nucleus"/>
    <property type="evidence" value="ECO:0007669"/>
    <property type="project" value="TreeGrafter"/>
</dbReference>
<dbReference type="RefSeq" id="XP_033685394.1">
    <property type="nucleotide sequence ID" value="XM_033822656.1"/>
</dbReference>
<sequence length="289" mass="31323">VDVLAHFLGGAQLENAPHTLDDAVIVGLDTEWFERGCKAVTELGISIIDTLSLSRVGSPWTALASMQVHHARIMKNAHMVNGKKCAGHPDRFEFGATKFVTMEEARRLLLDSFSHSRGDGSLRPVIFIGHAVDNDVDSMKEHLGVDLNELGVIATALDTQAMATELGLVPESRLLSLKDLLAEFAIQEEYLHTAGNDIALTTIAAFLLTADHVAGSDFWRVAHNRSEVASLKSLLQSHPAPTQGITTFCTKCDSTSHMFAQCSAAVSCTECAANSDRSRFAHTHKTEKC</sequence>
<dbReference type="OrthoDB" id="5953249at2759"/>
<feature type="domain" description="Gfd2/YDR514C-like C-terminal" evidence="1">
    <location>
        <begin position="24"/>
        <end position="205"/>
    </location>
</feature>